<organism evidence="1">
    <name type="scientific">uncultured Caudovirales phage</name>
    <dbReference type="NCBI Taxonomy" id="2100421"/>
    <lineage>
        <taxon>Viruses</taxon>
        <taxon>Duplodnaviria</taxon>
        <taxon>Heunggongvirae</taxon>
        <taxon>Uroviricota</taxon>
        <taxon>Caudoviricetes</taxon>
        <taxon>Peduoviridae</taxon>
        <taxon>Maltschvirus</taxon>
        <taxon>Maltschvirus maltsch</taxon>
    </lineage>
</organism>
<name>A0A6J5T3A5_9CAUD</name>
<proteinExistence type="predicted"/>
<evidence type="ECO:0000313" key="1">
    <source>
        <dbReference type="EMBL" id="CAB4222128.1"/>
    </source>
</evidence>
<gene>
    <name evidence="1" type="ORF">UFOVP1649_24</name>
</gene>
<reference evidence="1" key="1">
    <citation type="submission" date="2020-05" db="EMBL/GenBank/DDBJ databases">
        <authorList>
            <person name="Chiriac C."/>
            <person name="Salcher M."/>
            <person name="Ghai R."/>
            <person name="Kavagutti S V."/>
        </authorList>
    </citation>
    <scope>NUCLEOTIDE SEQUENCE</scope>
</reference>
<sequence length="30" mass="3108">MTQMADAGHADMAVGVARCGDRSITISLTQ</sequence>
<protein>
    <submittedName>
        <fullName evidence="1">Uncharacterized protein</fullName>
    </submittedName>
</protein>
<accession>A0A6J5T3A5</accession>
<dbReference type="EMBL" id="LR797519">
    <property type="protein sequence ID" value="CAB4222128.1"/>
    <property type="molecule type" value="Genomic_DNA"/>
</dbReference>